<keyword evidence="4 7" id="KW-0812">Transmembrane</keyword>
<dbReference type="Pfam" id="PF00999">
    <property type="entry name" value="Na_H_Exchanger"/>
    <property type="match status" value="1"/>
</dbReference>
<feature type="domain" description="RCK N-terminal" evidence="8">
    <location>
        <begin position="384"/>
        <end position="521"/>
    </location>
</feature>
<dbReference type="InterPro" id="IPR038770">
    <property type="entry name" value="Na+/solute_symporter_sf"/>
</dbReference>
<evidence type="ECO:0000313" key="11">
    <source>
        <dbReference type="EMBL" id="MCS4157260.1"/>
    </source>
</evidence>
<keyword evidence="6 7" id="KW-0472">Membrane</keyword>
<dbReference type="GO" id="GO:0006813">
    <property type="term" value="P:potassium ion transport"/>
    <property type="evidence" value="ECO:0007669"/>
    <property type="project" value="InterPro"/>
</dbReference>
<dbReference type="Gene3D" id="3.40.50.720">
    <property type="entry name" value="NAD(P)-binding Rossmann-like Domain"/>
    <property type="match status" value="1"/>
</dbReference>
<dbReference type="PROSITE" id="PS51201">
    <property type="entry name" value="RCK_N"/>
    <property type="match status" value="1"/>
</dbReference>
<proteinExistence type="inferred from homology"/>
<evidence type="ECO:0000313" key="9">
    <source>
        <dbReference type="EMBL" id="MCS3863759.1"/>
    </source>
</evidence>
<dbReference type="Proteomes" id="UP001155034">
    <property type="component" value="Unassembled WGS sequence"/>
</dbReference>
<keyword evidence="3" id="KW-0813">Transport</keyword>
<organism evidence="9 12">
    <name type="scientific">Salinibacter ruber</name>
    <dbReference type="NCBI Taxonomy" id="146919"/>
    <lineage>
        <taxon>Bacteria</taxon>
        <taxon>Pseudomonadati</taxon>
        <taxon>Rhodothermota</taxon>
        <taxon>Rhodothermia</taxon>
        <taxon>Rhodothermales</taxon>
        <taxon>Salinibacteraceae</taxon>
        <taxon>Salinibacter</taxon>
    </lineage>
</organism>
<feature type="transmembrane region" description="Helical" evidence="7">
    <location>
        <begin position="203"/>
        <end position="221"/>
    </location>
</feature>
<dbReference type="Proteomes" id="UP001155144">
    <property type="component" value="Unassembled WGS sequence"/>
</dbReference>
<comment type="subcellular location">
    <subcellularLocation>
        <location evidence="1">Membrane</location>
        <topology evidence="1">Multi-pass membrane protein</topology>
    </subcellularLocation>
</comment>
<feature type="transmembrane region" description="Helical" evidence="7">
    <location>
        <begin position="140"/>
        <end position="160"/>
    </location>
</feature>
<name>A0A9X3A1L0_9BACT</name>
<accession>A0A9X3A1L0</accession>
<dbReference type="InterPro" id="IPR036291">
    <property type="entry name" value="NAD(P)-bd_dom_sf"/>
</dbReference>
<evidence type="ECO:0000259" key="8">
    <source>
        <dbReference type="PROSITE" id="PS51201"/>
    </source>
</evidence>
<dbReference type="GO" id="GO:1902600">
    <property type="term" value="P:proton transmembrane transport"/>
    <property type="evidence" value="ECO:0007669"/>
    <property type="project" value="InterPro"/>
</dbReference>
<dbReference type="GO" id="GO:0016020">
    <property type="term" value="C:membrane"/>
    <property type="evidence" value="ECO:0007669"/>
    <property type="project" value="UniProtKB-SubCell"/>
</dbReference>
<dbReference type="EMBL" id="JANTYZ010000001">
    <property type="protein sequence ID" value="MCS3863759.1"/>
    <property type="molecule type" value="Genomic_DNA"/>
</dbReference>
<evidence type="ECO:0000256" key="3">
    <source>
        <dbReference type="ARBA" id="ARBA00022448"/>
    </source>
</evidence>
<dbReference type="EMBL" id="JANTZM010000005">
    <property type="protein sequence ID" value="MCS4157260.1"/>
    <property type="molecule type" value="Genomic_DNA"/>
</dbReference>
<evidence type="ECO:0000256" key="4">
    <source>
        <dbReference type="ARBA" id="ARBA00022692"/>
    </source>
</evidence>
<feature type="transmembrane region" description="Helical" evidence="7">
    <location>
        <begin position="276"/>
        <end position="302"/>
    </location>
</feature>
<evidence type="ECO:0000256" key="7">
    <source>
        <dbReference type="SAM" id="Phobius"/>
    </source>
</evidence>
<feature type="transmembrane region" description="Helical" evidence="7">
    <location>
        <begin position="166"/>
        <end position="191"/>
    </location>
</feature>
<protein>
    <submittedName>
        <fullName evidence="9">CPA2 family monovalent cation:H+ antiporter-2</fullName>
    </submittedName>
</protein>
<reference evidence="9" key="1">
    <citation type="submission" date="2022-08" db="EMBL/GenBank/DDBJ databases">
        <title>Genomic Encyclopedia of Type Strains, Phase V (KMG-V): Genome sequencing to study the core and pangenomes of soil and plant-associated prokaryotes.</title>
        <authorList>
            <person name="Whitman W."/>
        </authorList>
    </citation>
    <scope>NUCLEOTIDE SEQUENCE</scope>
    <source>
        <strain evidence="9">SP2016B</strain>
        <strain evidence="11">SP3002</strain>
        <strain evidence="10">SP3026</strain>
    </source>
</reference>
<feature type="transmembrane region" description="Helical" evidence="7">
    <location>
        <begin position="108"/>
        <end position="128"/>
    </location>
</feature>
<evidence type="ECO:0000313" key="10">
    <source>
        <dbReference type="EMBL" id="MCS4119984.1"/>
    </source>
</evidence>
<feature type="transmembrane region" description="Helical" evidence="7">
    <location>
        <begin position="253"/>
        <end position="270"/>
    </location>
</feature>
<evidence type="ECO:0000256" key="1">
    <source>
        <dbReference type="ARBA" id="ARBA00004141"/>
    </source>
</evidence>
<dbReference type="InterPro" id="IPR006153">
    <property type="entry name" value="Cation/H_exchanger_TM"/>
</dbReference>
<dbReference type="RefSeq" id="WP_011404997.1">
    <property type="nucleotide sequence ID" value="NZ_CALTRY010000006.1"/>
</dbReference>
<evidence type="ECO:0000256" key="6">
    <source>
        <dbReference type="ARBA" id="ARBA00023136"/>
    </source>
</evidence>
<dbReference type="PANTHER" id="PTHR42751:SF6">
    <property type="entry name" value="CONSERVED INTEGRAL MEMBRANE TRANSPORT PROTEIN-RELATED"/>
    <property type="match status" value="1"/>
</dbReference>
<dbReference type="OMA" id="FKWSAKE"/>
<dbReference type="AlphaFoldDB" id="A0A9X3A1L0"/>
<dbReference type="GO" id="GO:0015297">
    <property type="term" value="F:antiporter activity"/>
    <property type="evidence" value="ECO:0007669"/>
    <property type="project" value="InterPro"/>
</dbReference>
<dbReference type="SUPFAM" id="SSF51735">
    <property type="entry name" value="NAD(P)-binding Rossmann-fold domains"/>
    <property type="match status" value="1"/>
</dbReference>
<dbReference type="Pfam" id="PF02254">
    <property type="entry name" value="TrkA_N"/>
    <property type="match status" value="1"/>
</dbReference>
<gene>
    <name evidence="10" type="ORF">GGP45_000302</name>
    <name evidence="9" type="ORF">GGP82_000290</name>
    <name evidence="11" type="ORF">GGP99_001219</name>
</gene>
<dbReference type="Gene3D" id="1.20.1530.20">
    <property type="match status" value="1"/>
</dbReference>
<keyword evidence="5 7" id="KW-1133">Transmembrane helix</keyword>
<dbReference type="Proteomes" id="UP001155110">
    <property type="component" value="Unassembled WGS sequence"/>
</dbReference>
<feature type="transmembrane region" description="Helical" evidence="7">
    <location>
        <begin position="51"/>
        <end position="69"/>
    </location>
</feature>
<comment type="similarity">
    <text evidence="2">Belongs to the monovalent cation:proton antiporter 2 (CPA2) transporter (TC 2.A.37) family.</text>
</comment>
<evidence type="ECO:0000313" key="12">
    <source>
        <dbReference type="Proteomes" id="UP001155034"/>
    </source>
</evidence>
<evidence type="ECO:0000256" key="2">
    <source>
        <dbReference type="ARBA" id="ARBA00005551"/>
    </source>
</evidence>
<dbReference type="EMBL" id="JANUBL010000001">
    <property type="protein sequence ID" value="MCS4119984.1"/>
    <property type="molecule type" value="Genomic_DNA"/>
</dbReference>
<feature type="transmembrane region" description="Helical" evidence="7">
    <location>
        <begin position="81"/>
        <end position="102"/>
    </location>
</feature>
<comment type="caution">
    <text evidence="9">The sequence shown here is derived from an EMBL/GenBank/DDBJ whole genome shotgun (WGS) entry which is preliminary data.</text>
</comment>
<dbReference type="PANTHER" id="PTHR42751">
    <property type="entry name" value="SODIUM/HYDROGEN EXCHANGER FAMILY/TRKA DOMAIN PROTEIN"/>
    <property type="match status" value="1"/>
</dbReference>
<dbReference type="InterPro" id="IPR003148">
    <property type="entry name" value="RCK_N"/>
</dbReference>
<sequence length="525" mass="55190">MTELTILLGLAAAGYGVSHWTQLPAIPFLLMGGLALNATGAVGDAGFVEDVLFLSVSILLFVAGTDLSLTRVGPFKKTAFVIGVAQFAGLAAAALGIAYGLDYALTDALYLGLALAASSTIVGVRLLQRRQQMFEPYGRTVLGALLLQDVIVVLLLPLLVRLPDGSAAVLGSLGGTIVLLVGVGVVMKGVVPLLLKRELDAETQLLAVLGVLFGFMGAAAWLDVPLFAAAFLAGVSLSGFPFSGIVHSEMQPLYDFFSALFFASLGVAAPQPAPVLFGHAALFAGAVLVLTPLIVAVVGAWAGLVAQSALESGLLLAQTSELSLVVGLQALVAGQIGGEVFSVIVLTTVFTMMLTPLLTSETVVWELVRWHPSRQSDVLSEVPSNHVLVVGGGRSARPLLRLLRESKYEAVVVDEDPTVVDRLRDQGVRCVRGDGSDRAVLLKAGGAQARIVVSLLRNPKAVESLLDYVGDTVPILVRVFEDHEAEWVEARGGTPIRFAHAASDAFMEWFRRAQSARSKQPPSGT</sequence>
<evidence type="ECO:0000256" key="5">
    <source>
        <dbReference type="ARBA" id="ARBA00022989"/>
    </source>
</evidence>